<name>X1CTK6_9ZZZZ</name>
<sequence length="64" mass="7444">MSSWKDKIQKKYGPHEHCIICGRAIPEGKQYCGQDCKDSAISYEKKKKKKSKIQMYFLIGMMVV</sequence>
<reference evidence="1" key="1">
    <citation type="journal article" date="2014" name="Front. Microbiol.">
        <title>High frequency of phylogenetically diverse reductive dehalogenase-homologous genes in deep subseafloor sedimentary metagenomes.</title>
        <authorList>
            <person name="Kawai M."/>
            <person name="Futagami T."/>
            <person name="Toyoda A."/>
            <person name="Takaki Y."/>
            <person name="Nishi S."/>
            <person name="Hori S."/>
            <person name="Arai W."/>
            <person name="Tsubouchi T."/>
            <person name="Morono Y."/>
            <person name="Uchiyama I."/>
            <person name="Ito T."/>
            <person name="Fujiyama A."/>
            <person name="Inagaki F."/>
            <person name="Takami H."/>
        </authorList>
    </citation>
    <scope>NUCLEOTIDE SEQUENCE</scope>
    <source>
        <strain evidence="1">Expedition CK06-06</strain>
    </source>
</reference>
<dbReference type="EMBL" id="BART01029287">
    <property type="protein sequence ID" value="GAG99428.1"/>
    <property type="molecule type" value="Genomic_DNA"/>
</dbReference>
<accession>X1CTK6</accession>
<proteinExistence type="predicted"/>
<dbReference type="AlphaFoldDB" id="X1CTK6"/>
<protein>
    <recommendedName>
        <fullName evidence="2">DUF2116 family Zn-ribbon domain-containing protein</fullName>
    </recommendedName>
</protein>
<dbReference type="Pfam" id="PF09889">
    <property type="entry name" value="DUF2116"/>
    <property type="match status" value="1"/>
</dbReference>
<feature type="non-terminal residue" evidence="1">
    <location>
        <position position="64"/>
    </location>
</feature>
<gene>
    <name evidence="1" type="ORF">S01H4_51436</name>
</gene>
<comment type="caution">
    <text evidence="1">The sequence shown here is derived from an EMBL/GenBank/DDBJ whole genome shotgun (WGS) entry which is preliminary data.</text>
</comment>
<dbReference type="InterPro" id="IPR019216">
    <property type="entry name" value="DUF2116_treble_clef"/>
</dbReference>
<organism evidence="1">
    <name type="scientific">marine sediment metagenome</name>
    <dbReference type="NCBI Taxonomy" id="412755"/>
    <lineage>
        <taxon>unclassified sequences</taxon>
        <taxon>metagenomes</taxon>
        <taxon>ecological metagenomes</taxon>
    </lineage>
</organism>
<evidence type="ECO:0008006" key="2">
    <source>
        <dbReference type="Google" id="ProtNLM"/>
    </source>
</evidence>
<evidence type="ECO:0000313" key="1">
    <source>
        <dbReference type="EMBL" id="GAG99428.1"/>
    </source>
</evidence>